<evidence type="ECO:0000313" key="3">
    <source>
        <dbReference type="Proteomes" id="UP000011976"/>
    </source>
</evidence>
<dbReference type="InterPro" id="IPR012310">
    <property type="entry name" value="DNA_ligase_ATP-dep_cent"/>
</dbReference>
<evidence type="ECO:0000313" key="2">
    <source>
        <dbReference type="EMBL" id="GAC76381.1"/>
    </source>
</evidence>
<sequence>MGLPSRLPASPSSLACEEIGSPKMGSISRTLDLAPGNEAEVVRRNLSRLAASKQPNFVGVHPRDVVQEDVLKLSNGFVDFVWSYKADGIRGLISIVHRGLEEIWYLTDRRNETYILSRTDIGDATRRAASDGVCAVFDAELVQSGPESAETFPTGSLTNVGKGSLSLYCFDLLTWAQTDWVHKPFWMRHQELARQFPVIDLAHIRPAHEGYQLASRYGDSILSCSVWTKAVSHEAIELTRATPPEDVAGCDGIILHQRNCAYFQRDMVTCYRWKPPRALSVDLLIRQRDKTTNGEARYDLLAWIGKGKHAHLDLGLKVVGIPIWFRQSRTSR</sequence>
<dbReference type="Proteomes" id="UP000011976">
    <property type="component" value="Unassembled WGS sequence"/>
</dbReference>
<dbReference type="SUPFAM" id="SSF56091">
    <property type="entry name" value="DNA ligase/mRNA capping enzyme, catalytic domain"/>
    <property type="match status" value="1"/>
</dbReference>
<dbReference type="GO" id="GO:0005524">
    <property type="term" value="F:ATP binding"/>
    <property type="evidence" value="ECO:0007669"/>
    <property type="project" value="InterPro"/>
</dbReference>
<organism evidence="2 3">
    <name type="scientific">Pseudozyma antarctica (strain T-34)</name>
    <name type="common">Yeast</name>
    <name type="synonym">Candida antarctica</name>
    <dbReference type="NCBI Taxonomy" id="1151754"/>
    <lineage>
        <taxon>Eukaryota</taxon>
        <taxon>Fungi</taxon>
        <taxon>Dikarya</taxon>
        <taxon>Basidiomycota</taxon>
        <taxon>Ustilaginomycotina</taxon>
        <taxon>Ustilaginomycetes</taxon>
        <taxon>Ustilaginales</taxon>
        <taxon>Ustilaginaceae</taxon>
        <taxon>Moesziomyces</taxon>
    </lineage>
</organism>
<protein>
    <recommendedName>
        <fullName evidence="1">ATP-dependent DNA ligase family profile domain-containing protein</fullName>
    </recommendedName>
</protein>
<evidence type="ECO:0000259" key="1">
    <source>
        <dbReference type="Pfam" id="PF01068"/>
    </source>
</evidence>
<dbReference type="EMBL" id="DF196787">
    <property type="protein sequence ID" value="GAC76381.1"/>
    <property type="molecule type" value="Genomic_DNA"/>
</dbReference>
<dbReference type="GO" id="GO:0003910">
    <property type="term" value="F:DNA ligase (ATP) activity"/>
    <property type="evidence" value="ECO:0007669"/>
    <property type="project" value="InterPro"/>
</dbReference>
<feature type="domain" description="ATP-dependent DNA ligase family profile" evidence="1">
    <location>
        <begin position="79"/>
        <end position="214"/>
    </location>
</feature>
<dbReference type="AlphaFoldDB" id="M9LS77"/>
<dbReference type="GO" id="GO:0006310">
    <property type="term" value="P:DNA recombination"/>
    <property type="evidence" value="ECO:0007669"/>
    <property type="project" value="InterPro"/>
</dbReference>
<reference evidence="3" key="1">
    <citation type="journal article" date="2013" name="Genome Announc.">
        <title>Genome sequence of the basidiomycetous yeast Pseudozyma antarctica T-34, a producer of the glycolipid biosurfactants mannosylerythritol lipids.</title>
        <authorList>
            <person name="Morita T."/>
            <person name="Koike H."/>
            <person name="Koyama Y."/>
            <person name="Hagiwara H."/>
            <person name="Ito E."/>
            <person name="Fukuoka T."/>
            <person name="Imura T."/>
            <person name="Machida M."/>
            <person name="Kitamoto D."/>
        </authorList>
    </citation>
    <scope>NUCLEOTIDE SEQUENCE [LARGE SCALE GENOMIC DNA]</scope>
    <source>
        <strain evidence="3">T-34</strain>
    </source>
</reference>
<gene>
    <name evidence="2" type="ORF">PANT_21c00005</name>
</gene>
<dbReference type="OrthoDB" id="10267284at2759"/>
<dbReference type="Gene3D" id="3.30.470.30">
    <property type="entry name" value="DNA ligase/mRNA capping enzyme"/>
    <property type="match status" value="1"/>
</dbReference>
<dbReference type="STRING" id="1151754.M9LS77"/>
<accession>M9LS77</accession>
<dbReference type="GO" id="GO:0006281">
    <property type="term" value="P:DNA repair"/>
    <property type="evidence" value="ECO:0007669"/>
    <property type="project" value="InterPro"/>
</dbReference>
<dbReference type="Pfam" id="PF01068">
    <property type="entry name" value="DNA_ligase_A_M"/>
    <property type="match status" value="1"/>
</dbReference>
<name>M9LS77_PSEA3</name>
<proteinExistence type="predicted"/>